<dbReference type="PANTHER" id="PTHR35529">
    <property type="entry name" value="MANGANESE EFFLUX PUMP MNTP-RELATED"/>
    <property type="match status" value="1"/>
</dbReference>
<proteinExistence type="predicted"/>
<keyword evidence="4 5" id="KW-0472">Membrane</keyword>
<keyword evidence="2 5" id="KW-0812">Transmembrane</keyword>
<feature type="transmembrane region" description="Helical" evidence="5">
    <location>
        <begin position="183"/>
        <end position="199"/>
    </location>
</feature>
<keyword evidence="1" id="KW-1003">Cell membrane</keyword>
<dbReference type="PANTHER" id="PTHR35529:SF2">
    <property type="entry name" value="SPORULATION PROTEIN YTAF-RELATED"/>
    <property type="match status" value="1"/>
</dbReference>
<sequence length="200" mass="20847">MWSSIAIVCAIAVASNLDNAGVGIAYGVRRVTISSLANALIALISGVATYVAGVAGSLLVRYMPSGVTAYLGGGVVVLVGVWILTEPLRTMRRQARNNTILTRILRDPMVADFDQSKHISLGEAAILGVALALNALAGGFDAGVVHIPVWLTALLVAVFSYILLGVSAYLGRRFAAERLGSKATVIAGILLLLIGIHQIL</sequence>
<dbReference type="Proteomes" id="UP000663505">
    <property type="component" value="Chromosome"/>
</dbReference>
<dbReference type="KEGG" id="afx:JZ786_02395"/>
<dbReference type="Pfam" id="PF02659">
    <property type="entry name" value="Mntp"/>
    <property type="match status" value="1"/>
</dbReference>
<protein>
    <submittedName>
        <fullName evidence="6">Manganese efflux pump</fullName>
    </submittedName>
</protein>
<evidence type="ECO:0000256" key="4">
    <source>
        <dbReference type="ARBA" id="ARBA00023136"/>
    </source>
</evidence>
<evidence type="ECO:0000313" key="6">
    <source>
        <dbReference type="EMBL" id="QSO47907.1"/>
    </source>
</evidence>
<dbReference type="EMBL" id="CP071182">
    <property type="protein sequence ID" value="QSO47907.1"/>
    <property type="molecule type" value="Genomic_DNA"/>
</dbReference>
<keyword evidence="7" id="KW-1185">Reference proteome</keyword>
<dbReference type="AlphaFoldDB" id="A0A9X7W0G2"/>
<accession>A0A9X7W0G2</accession>
<dbReference type="InterPro" id="IPR003810">
    <property type="entry name" value="Mntp/YtaF"/>
</dbReference>
<evidence type="ECO:0000313" key="7">
    <source>
        <dbReference type="Proteomes" id="UP000663505"/>
    </source>
</evidence>
<organism evidence="6 7">
    <name type="scientific">Alicyclobacillus mengziensis</name>
    <dbReference type="NCBI Taxonomy" id="2931921"/>
    <lineage>
        <taxon>Bacteria</taxon>
        <taxon>Bacillati</taxon>
        <taxon>Bacillota</taxon>
        <taxon>Bacilli</taxon>
        <taxon>Bacillales</taxon>
        <taxon>Alicyclobacillaceae</taxon>
        <taxon>Alicyclobacillus</taxon>
    </lineage>
</organism>
<name>A0A9X7W0G2_9BACL</name>
<gene>
    <name evidence="6" type="ORF">JZ786_02395</name>
</gene>
<feature type="transmembrane region" description="Helical" evidence="5">
    <location>
        <begin position="36"/>
        <end position="60"/>
    </location>
</feature>
<feature type="transmembrane region" description="Helical" evidence="5">
    <location>
        <begin position="149"/>
        <end position="171"/>
    </location>
</feature>
<keyword evidence="3 5" id="KW-1133">Transmembrane helix</keyword>
<evidence type="ECO:0000256" key="5">
    <source>
        <dbReference type="SAM" id="Phobius"/>
    </source>
</evidence>
<evidence type="ECO:0000256" key="2">
    <source>
        <dbReference type="ARBA" id="ARBA00022692"/>
    </source>
</evidence>
<evidence type="ECO:0000256" key="3">
    <source>
        <dbReference type="ARBA" id="ARBA00022989"/>
    </source>
</evidence>
<feature type="transmembrane region" description="Helical" evidence="5">
    <location>
        <begin position="67"/>
        <end position="85"/>
    </location>
</feature>
<evidence type="ECO:0000256" key="1">
    <source>
        <dbReference type="ARBA" id="ARBA00022475"/>
    </source>
</evidence>
<reference evidence="6 7" key="1">
    <citation type="submission" date="2021-02" db="EMBL/GenBank/DDBJ databases">
        <title>Alicyclobacillus curvatus sp. nov. and Alicyclobacillus mengziensis sp. nov., two acidophilic bacteria isolated from acid mine drainage.</title>
        <authorList>
            <person name="Huang Y."/>
        </authorList>
    </citation>
    <scope>NUCLEOTIDE SEQUENCE [LARGE SCALE GENOMIC DNA]</scope>
    <source>
        <strain evidence="6 7">S30H14</strain>
    </source>
</reference>
<dbReference type="RefSeq" id="WP_206657252.1">
    <property type="nucleotide sequence ID" value="NZ_CP071182.1"/>
</dbReference>